<dbReference type="Proteomes" id="UP000604475">
    <property type="component" value="Unassembled WGS sequence"/>
</dbReference>
<dbReference type="GO" id="GO:0003677">
    <property type="term" value="F:DNA binding"/>
    <property type="evidence" value="ECO:0007669"/>
    <property type="project" value="InterPro"/>
</dbReference>
<proteinExistence type="predicted"/>
<dbReference type="PANTHER" id="PTHR30461">
    <property type="entry name" value="DNA-INVERTASE FROM LAMBDOID PROPHAGE"/>
    <property type="match status" value="1"/>
</dbReference>
<dbReference type="AlphaFoldDB" id="A0A937R6H1"/>
<feature type="domain" description="Recombinase" evidence="1">
    <location>
        <begin position="17"/>
        <end position="178"/>
    </location>
</feature>
<evidence type="ECO:0000259" key="1">
    <source>
        <dbReference type="PROSITE" id="PS51737"/>
    </source>
</evidence>
<sequence>MAAQTKIEGRYLGGRPPYGYRLADAGPHPHPAKAADGRRQHVLALDPDTAPVVQRIFTLFLDGVGLYLVAKTLNSDGVVPPSGADPARNRHRAGTAWGKSAIRAILVNPRYTGYQVWNKQHKAQVPLDANDVELGHKTRMRWNNPDTWVWSDQPAHPPIVSRETFVAAQERLLSPPTRKQTGQRVKGQPAHLLQGILRHEECGLRMQARRSHGHVYYWCGYFNEYAPAEAVDHPVNVRVCEGAIVTQVDAWLATVLDSVGQVKIGLARSAGPEDARLRSIIAECDQKLAYYRAVIEAGAQASLVARWVNEVEARRREAIEALERQAPGPQAEQPAAAIDCQDMASKAGIYRKIGLRLSYSRVTNRITAQLDSCSLTTRLTLATVGHDAPDSSLTTASEGP</sequence>
<name>A0A937R6H1_9ACTN</name>
<gene>
    <name evidence="2" type="ORF">I7412_02965</name>
</gene>
<protein>
    <submittedName>
        <fullName evidence="2">Recombinase family protein</fullName>
    </submittedName>
</protein>
<comment type="caution">
    <text evidence="2">The sequence shown here is derived from an EMBL/GenBank/DDBJ whole genome shotgun (WGS) entry which is preliminary data.</text>
</comment>
<dbReference type="InterPro" id="IPR050639">
    <property type="entry name" value="SSR_resolvase"/>
</dbReference>
<dbReference type="EMBL" id="JAEACQ010000123">
    <property type="protein sequence ID" value="MBL7626151.1"/>
    <property type="molecule type" value="Genomic_DNA"/>
</dbReference>
<dbReference type="GO" id="GO:0000150">
    <property type="term" value="F:DNA strand exchange activity"/>
    <property type="evidence" value="ECO:0007669"/>
    <property type="project" value="InterPro"/>
</dbReference>
<dbReference type="InterPro" id="IPR011109">
    <property type="entry name" value="DNA_bind_recombinase_dom"/>
</dbReference>
<evidence type="ECO:0000313" key="3">
    <source>
        <dbReference type="Proteomes" id="UP000604475"/>
    </source>
</evidence>
<dbReference type="PANTHER" id="PTHR30461:SF23">
    <property type="entry name" value="DNA RECOMBINASE-RELATED"/>
    <property type="match status" value="1"/>
</dbReference>
<organism evidence="2 3">
    <name type="scientific">Frankia nepalensis</name>
    <dbReference type="NCBI Taxonomy" id="1836974"/>
    <lineage>
        <taxon>Bacteria</taxon>
        <taxon>Bacillati</taxon>
        <taxon>Actinomycetota</taxon>
        <taxon>Actinomycetes</taxon>
        <taxon>Frankiales</taxon>
        <taxon>Frankiaceae</taxon>
        <taxon>Frankia</taxon>
    </lineage>
</organism>
<evidence type="ECO:0000313" key="2">
    <source>
        <dbReference type="EMBL" id="MBL7626151.1"/>
    </source>
</evidence>
<dbReference type="InterPro" id="IPR038109">
    <property type="entry name" value="DNA_bind_recomb_sf"/>
</dbReference>
<dbReference type="PROSITE" id="PS51737">
    <property type="entry name" value="RECOMBINASE_DNA_BIND"/>
    <property type="match status" value="1"/>
</dbReference>
<dbReference type="RefSeq" id="WP_202998630.1">
    <property type="nucleotide sequence ID" value="NZ_JADWYU010000102.1"/>
</dbReference>
<dbReference type="Pfam" id="PF07508">
    <property type="entry name" value="Recombinase"/>
    <property type="match status" value="1"/>
</dbReference>
<dbReference type="Gene3D" id="3.90.1750.20">
    <property type="entry name" value="Putative Large Serine Recombinase, Chain B, Domain 2"/>
    <property type="match status" value="1"/>
</dbReference>
<accession>A0A937R6H1</accession>
<keyword evidence="3" id="KW-1185">Reference proteome</keyword>
<reference evidence="2" key="1">
    <citation type="submission" date="2020-12" db="EMBL/GenBank/DDBJ databases">
        <title>Genomic characterization of non-nitrogen-fixing Frankia strains.</title>
        <authorList>
            <person name="Carlos-Shanley C."/>
            <person name="Guerra T."/>
            <person name="Hahn D."/>
        </authorList>
    </citation>
    <scope>NUCLEOTIDE SEQUENCE</scope>
    <source>
        <strain evidence="2">CN6</strain>
    </source>
</reference>